<dbReference type="EMBL" id="CP090033">
    <property type="protein sequence ID" value="UPK94356.1"/>
    <property type="molecule type" value="Genomic_DNA"/>
</dbReference>
<sequence length="324" mass="36751">MNGTLSNGNHSVRENYEFPSFDALPRVPGTPQGCLWGYYDKNGQKDELGSLNLLTSSVVREARSEIRSGRHVQLDWPLESIQKPGFDRRPMHHVVINNYTRLKEYALDDELEMNTQTGSHWDSLRHYAYQKGQLFYNAVSFEEAKSSNKMGIQNWCKRGGIVGRGILVDMVRYFKEYKHIELDAWSTVAISSNDLDAALAAQGTIPRQGDILIIRSGYIKRYGDAKDTPDQPTEDMVRWLYRHHFAALAGDAVAFEAWPRNPNNPWSLHEWALVWWGTPLGELWDLEGLSQVCEEEGRWSFFITSAPLNVDGEVGSPAGAIAVF</sequence>
<evidence type="ECO:0000313" key="2">
    <source>
        <dbReference type="Proteomes" id="UP000830768"/>
    </source>
</evidence>
<evidence type="ECO:0000313" key="1">
    <source>
        <dbReference type="EMBL" id="UPK94356.1"/>
    </source>
</evidence>
<keyword evidence="2" id="KW-1185">Reference proteome</keyword>
<proteinExistence type="predicted"/>
<dbReference type="Proteomes" id="UP000830768">
    <property type="component" value="Chromosome 4"/>
</dbReference>
<name>A0ACD3Z0E3_FUSSC</name>
<organism evidence="1 2">
    <name type="scientific">Fusarium solani subsp. cucurbitae</name>
    <name type="common">Neocosmosporum cucurbitae</name>
    <dbReference type="NCBI Taxonomy" id="2747967"/>
    <lineage>
        <taxon>Eukaryota</taxon>
        <taxon>Fungi</taxon>
        <taxon>Dikarya</taxon>
        <taxon>Ascomycota</taxon>
        <taxon>Pezizomycotina</taxon>
        <taxon>Sordariomycetes</taxon>
        <taxon>Hypocreomycetidae</taxon>
        <taxon>Hypocreales</taxon>
        <taxon>Nectriaceae</taxon>
        <taxon>Fusarium</taxon>
        <taxon>Fusarium solani species complex</taxon>
    </lineage>
</organism>
<gene>
    <name evidence="1" type="ORF">LCI18_005291</name>
</gene>
<accession>A0ACD3Z0E3</accession>
<reference evidence="1" key="1">
    <citation type="submission" date="2021-11" db="EMBL/GenBank/DDBJ databases">
        <title>Fusarium solani-melongenae Genome sequencing and assembly.</title>
        <authorList>
            <person name="Xie S."/>
            <person name="Huang L."/>
            <person name="Zhang X."/>
        </authorList>
    </citation>
    <scope>NUCLEOTIDE SEQUENCE</scope>
    <source>
        <strain evidence="1">CRI 24-3</strain>
    </source>
</reference>
<protein>
    <submittedName>
        <fullName evidence="1">Uncharacterized protein</fullName>
    </submittedName>
</protein>